<evidence type="ECO:0000313" key="3">
    <source>
        <dbReference type="Proteomes" id="UP001445076"/>
    </source>
</evidence>
<feature type="region of interest" description="Disordered" evidence="1">
    <location>
        <begin position="1"/>
        <end position="32"/>
    </location>
</feature>
<gene>
    <name evidence="2" type="ORF">OTU49_013521</name>
</gene>
<dbReference type="AlphaFoldDB" id="A0AAW0VTH2"/>
<evidence type="ECO:0000256" key="1">
    <source>
        <dbReference type="SAM" id="MobiDB-lite"/>
    </source>
</evidence>
<dbReference type="Proteomes" id="UP001445076">
    <property type="component" value="Unassembled WGS sequence"/>
</dbReference>
<organism evidence="2 3">
    <name type="scientific">Cherax quadricarinatus</name>
    <name type="common">Australian red claw crayfish</name>
    <dbReference type="NCBI Taxonomy" id="27406"/>
    <lineage>
        <taxon>Eukaryota</taxon>
        <taxon>Metazoa</taxon>
        <taxon>Ecdysozoa</taxon>
        <taxon>Arthropoda</taxon>
        <taxon>Crustacea</taxon>
        <taxon>Multicrustacea</taxon>
        <taxon>Malacostraca</taxon>
        <taxon>Eumalacostraca</taxon>
        <taxon>Eucarida</taxon>
        <taxon>Decapoda</taxon>
        <taxon>Pleocyemata</taxon>
        <taxon>Astacidea</taxon>
        <taxon>Parastacoidea</taxon>
        <taxon>Parastacidae</taxon>
        <taxon>Cherax</taxon>
    </lineage>
</organism>
<keyword evidence="3" id="KW-1185">Reference proteome</keyword>
<evidence type="ECO:0000313" key="2">
    <source>
        <dbReference type="EMBL" id="KAK8720195.1"/>
    </source>
</evidence>
<dbReference type="EMBL" id="JARKIK010000744">
    <property type="protein sequence ID" value="KAK8720195.1"/>
    <property type="molecule type" value="Genomic_DNA"/>
</dbReference>
<feature type="non-terminal residue" evidence="2">
    <location>
        <position position="156"/>
    </location>
</feature>
<comment type="caution">
    <text evidence="2">The sequence shown here is derived from an EMBL/GenBank/DDBJ whole genome shotgun (WGS) entry which is preliminary data.</text>
</comment>
<reference evidence="2 3" key="1">
    <citation type="journal article" date="2024" name="BMC Genomics">
        <title>Genome assembly of redclaw crayfish (Cherax quadricarinatus) provides insights into its immune adaptation and hypoxia tolerance.</title>
        <authorList>
            <person name="Liu Z."/>
            <person name="Zheng J."/>
            <person name="Li H."/>
            <person name="Fang K."/>
            <person name="Wang S."/>
            <person name="He J."/>
            <person name="Zhou D."/>
            <person name="Weng S."/>
            <person name="Chi M."/>
            <person name="Gu Z."/>
            <person name="He J."/>
            <person name="Li F."/>
            <person name="Wang M."/>
        </authorList>
    </citation>
    <scope>NUCLEOTIDE SEQUENCE [LARGE SCALE GENOMIC DNA]</scope>
    <source>
        <strain evidence="2">ZL_2023a</strain>
    </source>
</reference>
<feature type="non-terminal residue" evidence="2">
    <location>
        <position position="1"/>
    </location>
</feature>
<accession>A0AAW0VTH2</accession>
<sequence length="156" mass="16550">RHDGSPYKTPISPPMASRAGAGGYPAYPGAGDAHVGGGGGGGGGVGGRYMQQPPFVPYPRETHYGRPASDRPVMLPHGTRRPTIMGPYGPYSRAGADILWPYAHSRGDMLPLVPSNPLAISTNIDSSKRIKLATPIKQDNRIPLVIDTSDNNHTNR</sequence>
<proteinExistence type="predicted"/>
<name>A0AAW0VTH2_CHEQU</name>
<feature type="region of interest" description="Disordered" evidence="1">
    <location>
        <begin position="50"/>
        <end position="81"/>
    </location>
</feature>
<protein>
    <submittedName>
        <fullName evidence="2">Uncharacterized protein</fullName>
    </submittedName>
</protein>